<evidence type="ECO:0000313" key="2">
    <source>
        <dbReference type="EMBL" id="KAF0701379.1"/>
    </source>
</evidence>
<keyword evidence="1" id="KW-1133">Transmembrane helix</keyword>
<dbReference type="AlphaFoldDB" id="A0A485KJD2"/>
<gene>
    <name evidence="3" type="primary">Aste57867_8081</name>
    <name evidence="2" type="ORF">As57867_008051</name>
    <name evidence="3" type="ORF">ASTE57867_8081</name>
</gene>
<accession>A0A485KJD2</accession>
<feature type="transmembrane region" description="Helical" evidence="1">
    <location>
        <begin position="88"/>
        <end position="107"/>
    </location>
</feature>
<evidence type="ECO:0000313" key="4">
    <source>
        <dbReference type="Proteomes" id="UP000332933"/>
    </source>
</evidence>
<keyword evidence="1" id="KW-0812">Transmembrane</keyword>
<organism evidence="3 4">
    <name type="scientific">Aphanomyces stellatus</name>
    <dbReference type="NCBI Taxonomy" id="120398"/>
    <lineage>
        <taxon>Eukaryota</taxon>
        <taxon>Sar</taxon>
        <taxon>Stramenopiles</taxon>
        <taxon>Oomycota</taxon>
        <taxon>Saprolegniomycetes</taxon>
        <taxon>Saprolegniales</taxon>
        <taxon>Verrucalvaceae</taxon>
        <taxon>Aphanomyces</taxon>
    </lineage>
</organism>
<keyword evidence="4" id="KW-1185">Reference proteome</keyword>
<sequence>MKSTSRLSGVLVCNIALPLSIYAIASQYTTNIVAMGLYSIPPSLKAMYELVALHVVDWISAFQLAITGLSLLFMMYVDDPRIALLKDVVVPMACAFASISSLVFPRFNLLWKVFRLWYFASVAENARLDALWDGVDDASVAVRRQFTFLAVVSGLVVLVEDSVRVYLIATAPFSTMVFVSPLVGIATAVCILLCVTWNIRNMAGLFPPTTSAVESTPLLP</sequence>
<dbReference type="NCBIfam" id="NF041646">
    <property type="entry name" value="VC0807_fam"/>
    <property type="match status" value="1"/>
</dbReference>
<dbReference type="OrthoDB" id="9996464at2759"/>
<dbReference type="EMBL" id="CAADRA010005112">
    <property type="protein sequence ID" value="VFT84970.1"/>
    <property type="molecule type" value="Genomic_DNA"/>
</dbReference>
<proteinExistence type="predicted"/>
<feature type="transmembrane region" description="Helical" evidence="1">
    <location>
        <begin position="146"/>
        <end position="169"/>
    </location>
</feature>
<feature type="transmembrane region" description="Helical" evidence="1">
    <location>
        <begin position="12"/>
        <end position="38"/>
    </location>
</feature>
<dbReference type="Proteomes" id="UP000332933">
    <property type="component" value="Unassembled WGS sequence"/>
</dbReference>
<dbReference type="EMBL" id="VJMH01005091">
    <property type="protein sequence ID" value="KAF0701379.1"/>
    <property type="molecule type" value="Genomic_DNA"/>
</dbReference>
<protein>
    <submittedName>
        <fullName evidence="3">Aste57867_8081 protein</fullName>
    </submittedName>
</protein>
<reference evidence="3 4" key="1">
    <citation type="submission" date="2019-03" db="EMBL/GenBank/DDBJ databases">
        <authorList>
            <person name="Gaulin E."/>
            <person name="Dumas B."/>
        </authorList>
    </citation>
    <scope>NUCLEOTIDE SEQUENCE [LARGE SCALE GENOMIC DNA]</scope>
    <source>
        <strain evidence="3">CBS 568.67</strain>
    </source>
</reference>
<feature type="transmembrane region" description="Helical" evidence="1">
    <location>
        <begin position="176"/>
        <end position="199"/>
    </location>
</feature>
<keyword evidence="1" id="KW-0472">Membrane</keyword>
<evidence type="ECO:0000313" key="3">
    <source>
        <dbReference type="EMBL" id="VFT84970.1"/>
    </source>
</evidence>
<evidence type="ECO:0000256" key="1">
    <source>
        <dbReference type="SAM" id="Phobius"/>
    </source>
</evidence>
<name>A0A485KJD2_9STRA</name>
<feature type="transmembrane region" description="Helical" evidence="1">
    <location>
        <begin position="58"/>
        <end position="76"/>
    </location>
</feature>
<reference evidence="2" key="2">
    <citation type="submission" date="2019-06" db="EMBL/GenBank/DDBJ databases">
        <title>Genomics analysis of Aphanomyces spp. identifies a new class of oomycete effector associated with host adaptation.</title>
        <authorList>
            <person name="Gaulin E."/>
        </authorList>
    </citation>
    <scope>NUCLEOTIDE SEQUENCE</scope>
    <source>
        <strain evidence="2">CBS 578.67</strain>
    </source>
</reference>